<evidence type="ECO:0000256" key="6">
    <source>
        <dbReference type="ARBA" id="ARBA00022777"/>
    </source>
</evidence>
<dbReference type="EMBL" id="BQFW01000014">
    <property type="protein sequence ID" value="GJJ77661.1"/>
    <property type="molecule type" value="Genomic_DNA"/>
</dbReference>
<keyword evidence="7" id="KW-0067">ATP-binding</keyword>
<dbReference type="Proteomes" id="UP000827284">
    <property type="component" value="Unassembled WGS sequence"/>
</dbReference>
<dbReference type="HAMAP" id="MF_00456">
    <property type="entry name" value="ProB"/>
    <property type="match status" value="1"/>
</dbReference>
<evidence type="ECO:0000256" key="8">
    <source>
        <dbReference type="SAM" id="MobiDB-lite"/>
    </source>
</evidence>
<keyword evidence="3" id="KW-0641">Proline biosynthesis</keyword>
<reference evidence="10" key="1">
    <citation type="submission" date="2021-11" db="EMBL/GenBank/DDBJ databases">
        <authorList>
            <person name="Herlambang A."/>
            <person name="Guo Y."/>
            <person name="Takashima Y."/>
            <person name="Nishizawa T."/>
        </authorList>
    </citation>
    <scope>NUCLEOTIDE SEQUENCE</scope>
    <source>
        <strain evidence="10">E1425</strain>
    </source>
</reference>
<dbReference type="OrthoDB" id="409889at2759"/>
<dbReference type="InterPro" id="IPR001048">
    <property type="entry name" value="Asp/Glu/Uridylate_kinase"/>
</dbReference>
<dbReference type="NCBIfam" id="TIGR01027">
    <property type="entry name" value="proB"/>
    <property type="match status" value="1"/>
</dbReference>
<evidence type="ECO:0000256" key="2">
    <source>
        <dbReference type="ARBA" id="ARBA00022605"/>
    </source>
</evidence>
<dbReference type="GO" id="GO:0004349">
    <property type="term" value="F:glutamate 5-kinase activity"/>
    <property type="evidence" value="ECO:0007669"/>
    <property type="project" value="InterPro"/>
</dbReference>
<dbReference type="InterPro" id="IPR019797">
    <property type="entry name" value="Glutamate_5-kinase_CS"/>
</dbReference>
<keyword evidence="2" id="KW-0028">Amino-acid biosynthesis</keyword>
<gene>
    <name evidence="10" type="ORF">EMPS_10020</name>
</gene>
<dbReference type="SMART" id="SM00359">
    <property type="entry name" value="PUA"/>
    <property type="match status" value="1"/>
</dbReference>
<dbReference type="PANTHER" id="PTHR43654:SF3">
    <property type="entry name" value="GLUTAMATE 5-KINASE"/>
    <property type="match status" value="1"/>
</dbReference>
<dbReference type="Pfam" id="PF01472">
    <property type="entry name" value="PUA"/>
    <property type="match status" value="1"/>
</dbReference>
<dbReference type="InterPro" id="IPR002478">
    <property type="entry name" value="PUA"/>
</dbReference>
<keyword evidence="5" id="KW-0547">Nucleotide-binding</keyword>
<keyword evidence="4" id="KW-0808">Transferase</keyword>
<dbReference type="InterPro" id="IPR001057">
    <property type="entry name" value="Glu/AcGlu_kinase"/>
</dbReference>
<feature type="region of interest" description="Disordered" evidence="8">
    <location>
        <begin position="1"/>
        <end position="25"/>
    </location>
</feature>
<evidence type="ECO:0000256" key="7">
    <source>
        <dbReference type="ARBA" id="ARBA00022840"/>
    </source>
</evidence>
<dbReference type="CDD" id="cd21157">
    <property type="entry name" value="PUA_G5K"/>
    <property type="match status" value="1"/>
</dbReference>
<dbReference type="Gene3D" id="2.30.130.10">
    <property type="entry name" value="PUA domain"/>
    <property type="match status" value="1"/>
</dbReference>
<evidence type="ECO:0000256" key="3">
    <source>
        <dbReference type="ARBA" id="ARBA00022650"/>
    </source>
</evidence>
<dbReference type="SUPFAM" id="SSF88697">
    <property type="entry name" value="PUA domain-like"/>
    <property type="match status" value="1"/>
</dbReference>
<feature type="compositionally biased region" description="Polar residues" evidence="8">
    <location>
        <begin position="303"/>
        <end position="314"/>
    </location>
</feature>
<dbReference type="InterPro" id="IPR011529">
    <property type="entry name" value="Glu_5kinase"/>
</dbReference>
<reference evidence="10" key="2">
    <citation type="journal article" date="2022" name="Microbiol. Resour. Announc.">
        <title>Whole-Genome Sequence of Entomortierella parvispora E1425, a Mucoromycotan Fungus Associated with Burkholderiaceae-Related Endosymbiotic Bacteria.</title>
        <authorList>
            <person name="Herlambang A."/>
            <person name="Guo Y."/>
            <person name="Takashima Y."/>
            <person name="Narisawa K."/>
            <person name="Ohta H."/>
            <person name="Nishizawa T."/>
        </authorList>
    </citation>
    <scope>NUCLEOTIDE SEQUENCE</scope>
    <source>
        <strain evidence="10">E1425</strain>
    </source>
</reference>
<evidence type="ECO:0000256" key="1">
    <source>
        <dbReference type="ARBA" id="ARBA00022490"/>
    </source>
</evidence>
<dbReference type="GO" id="GO:1901607">
    <property type="term" value="P:alpha-amino acid biosynthetic process"/>
    <property type="evidence" value="ECO:0007669"/>
    <property type="project" value="UniProtKB-ARBA"/>
</dbReference>
<dbReference type="AlphaFoldDB" id="A0A9P3HJ97"/>
<comment type="caution">
    <text evidence="10">The sequence shown here is derived from an EMBL/GenBank/DDBJ whole genome shotgun (WGS) entry which is preliminary data.</text>
</comment>
<evidence type="ECO:0000313" key="10">
    <source>
        <dbReference type="EMBL" id="GJJ77661.1"/>
    </source>
</evidence>
<dbReference type="GO" id="GO:0005524">
    <property type="term" value="F:ATP binding"/>
    <property type="evidence" value="ECO:0007669"/>
    <property type="project" value="UniProtKB-KW"/>
</dbReference>
<dbReference type="GO" id="GO:0005829">
    <property type="term" value="C:cytosol"/>
    <property type="evidence" value="ECO:0007669"/>
    <property type="project" value="TreeGrafter"/>
</dbReference>
<accession>A0A9P3HJ97</accession>
<name>A0A9P3HJ97_9FUNG</name>
<dbReference type="PROSITE" id="PS50890">
    <property type="entry name" value="PUA"/>
    <property type="match status" value="1"/>
</dbReference>
<dbReference type="PRINTS" id="PR00474">
    <property type="entry name" value="GLU5KINASE"/>
</dbReference>
<sequence>MSASGQQDTGAGAMASAGPGSSAVLPKSSKAVVDKKLTIVIKLGTSSICDEVTHFPLLSTLSLIVETILKLKAMGHRVVLVTSGAIGVGLRRMDLHSKPKELAKVQAIAAVGQGRLMSLYDDLFDKFNQPVAQILLTKNDLADRTQYLNARNTIEALLEMKVVPIVNENDTISVSEIRFGDNDTLSAITAGMIHADYLFLMTDVDCLYTDNPRTNLDAKPVLVVDDIAALKEHVSVASAGSSLGTGGMVTKLIAAELATAAGVTTIITRGSDPHRIFDIIAQPIQHTRSASPKQESLLDASEDQTQSTKSSSAFTKGLPLNTRFLAKDNPMVDRKWWILHGLHAAGTIYIDRGAYLAITNASQKSSLFSAGIVDCKGTFVAQQSVRVVYKPKEIGQDGKAQDEIEVGKGLVNYASHEIRRIMGCHSSQIVDRLGYADAECVIHRENLTRTKLTTEAK</sequence>
<organism evidence="10 11">
    <name type="scientific">Entomortierella parvispora</name>
    <dbReference type="NCBI Taxonomy" id="205924"/>
    <lineage>
        <taxon>Eukaryota</taxon>
        <taxon>Fungi</taxon>
        <taxon>Fungi incertae sedis</taxon>
        <taxon>Mucoromycota</taxon>
        <taxon>Mortierellomycotina</taxon>
        <taxon>Mortierellomycetes</taxon>
        <taxon>Mortierellales</taxon>
        <taxon>Mortierellaceae</taxon>
        <taxon>Entomortierella</taxon>
    </lineage>
</organism>
<evidence type="ECO:0000256" key="5">
    <source>
        <dbReference type="ARBA" id="ARBA00022741"/>
    </source>
</evidence>
<dbReference type="InterPro" id="IPR036393">
    <property type="entry name" value="AceGlu_kinase-like_sf"/>
</dbReference>
<dbReference type="GO" id="GO:0003723">
    <property type="term" value="F:RNA binding"/>
    <property type="evidence" value="ECO:0007669"/>
    <property type="project" value="InterPro"/>
</dbReference>
<feature type="domain" description="PUA" evidence="9">
    <location>
        <begin position="346"/>
        <end position="442"/>
    </location>
</feature>
<dbReference type="Pfam" id="PF00696">
    <property type="entry name" value="AA_kinase"/>
    <property type="match status" value="1"/>
</dbReference>
<dbReference type="InterPro" id="IPR005715">
    <property type="entry name" value="Glu_5kinase/COase_Synthase"/>
</dbReference>
<feature type="compositionally biased region" description="Low complexity" evidence="8">
    <location>
        <begin position="10"/>
        <end position="23"/>
    </location>
</feature>
<dbReference type="Gene3D" id="3.40.1160.10">
    <property type="entry name" value="Acetylglutamate kinase-like"/>
    <property type="match status" value="1"/>
</dbReference>
<dbReference type="PANTHER" id="PTHR43654">
    <property type="entry name" value="GLUTAMATE 5-KINASE"/>
    <property type="match status" value="1"/>
</dbReference>
<protein>
    <submittedName>
        <fullName evidence="10">Glutamate 5-kinase</fullName>
    </submittedName>
</protein>
<dbReference type="FunFam" id="3.40.1160.10:FF:000018">
    <property type="entry name" value="Glutamate 5-kinase"/>
    <property type="match status" value="1"/>
</dbReference>
<dbReference type="InterPro" id="IPR036974">
    <property type="entry name" value="PUA_sf"/>
</dbReference>
<dbReference type="InterPro" id="IPR041739">
    <property type="entry name" value="G5K_ProB"/>
</dbReference>
<evidence type="ECO:0000259" key="9">
    <source>
        <dbReference type="SMART" id="SM00359"/>
    </source>
</evidence>
<dbReference type="InterPro" id="IPR015947">
    <property type="entry name" value="PUA-like_sf"/>
</dbReference>
<feature type="region of interest" description="Disordered" evidence="8">
    <location>
        <begin position="287"/>
        <end position="314"/>
    </location>
</feature>
<evidence type="ECO:0000256" key="4">
    <source>
        <dbReference type="ARBA" id="ARBA00022679"/>
    </source>
</evidence>
<keyword evidence="11" id="KW-1185">Reference proteome</keyword>
<keyword evidence="1" id="KW-0963">Cytoplasm</keyword>
<keyword evidence="6" id="KW-0418">Kinase</keyword>
<evidence type="ECO:0000313" key="11">
    <source>
        <dbReference type="Proteomes" id="UP000827284"/>
    </source>
</evidence>
<dbReference type="SUPFAM" id="SSF53633">
    <property type="entry name" value="Carbamate kinase-like"/>
    <property type="match status" value="1"/>
</dbReference>
<dbReference type="CDD" id="cd04242">
    <property type="entry name" value="AAK_G5K_ProB"/>
    <property type="match status" value="1"/>
</dbReference>
<proteinExistence type="inferred from homology"/>
<dbReference type="PIRSF" id="PIRSF000729">
    <property type="entry name" value="GK"/>
    <property type="match status" value="1"/>
</dbReference>
<dbReference type="PROSITE" id="PS00902">
    <property type="entry name" value="GLUTAMATE_5_KINASE"/>
    <property type="match status" value="1"/>
</dbReference>